<dbReference type="Proteomes" id="UP000321386">
    <property type="component" value="Unassembled WGS sequence"/>
</dbReference>
<gene>
    <name evidence="2" type="ORF">CPE01_15310</name>
</gene>
<dbReference type="EMBL" id="BJUA01000006">
    <property type="protein sequence ID" value="GEK17798.1"/>
    <property type="molecule type" value="Genomic_DNA"/>
</dbReference>
<sequence>MGLTVEMVTFDTTDAVALATWWARQLGGEVRDEADGWFVVAADVTGVARVGFQKVDQVTPGKNRVHLDLSATDAKAEIDRLVADGATYVEAHTEGGFSWTVLADPDGNQFCVSQH</sequence>
<dbReference type="OrthoDB" id="15077at2"/>
<dbReference type="PANTHER" id="PTHR35908:SF1">
    <property type="entry name" value="CONSERVED PROTEIN"/>
    <property type="match status" value="1"/>
</dbReference>
<accession>A0A510USZ6</accession>
<dbReference type="PANTHER" id="PTHR35908">
    <property type="entry name" value="HYPOTHETICAL FUSION PROTEIN"/>
    <property type="match status" value="1"/>
</dbReference>
<dbReference type="InterPro" id="IPR041581">
    <property type="entry name" value="Glyoxalase_6"/>
</dbReference>
<dbReference type="AlphaFoldDB" id="A0A510USZ6"/>
<dbReference type="Gene3D" id="3.10.180.10">
    <property type="entry name" value="2,3-Dihydroxybiphenyl 1,2-Dioxygenase, domain 1"/>
    <property type="match status" value="1"/>
</dbReference>
<feature type="domain" description="VOC" evidence="1">
    <location>
        <begin position="4"/>
        <end position="115"/>
    </location>
</feature>
<dbReference type="PROSITE" id="PS51819">
    <property type="entry name" value="VOC"/>
    <property type="match status" value="1"/>
</dbReference>
<dbReference type="RefSeq" id="WP_146806055.1">
    <property type="nucleotide sequence ID" value="NZ_BJUA01000006.1"/>
</dbReference>
<dbReference type="CDD" id="cd06587">
    <property type="entry name" value="VOC"/>
    <property type="match status" value="1"/>
</dbReference>
<proteinExistence type="predicted"/>
<comment type="caution">
    <text evidence="2">The sequence shown here is derived from an EMBL/GenBank/DDBJ whole genome shotgun (WGS) entry which is preliminary data.</text>
</comment>
<dbReference type="Pfam" id="PF18029">
    <property type="entry name" value="Glyoxalase_6"/>
    <property type="match status" value="1"/>
</dbReference>
<evidence type="ECO:0000259" key="1">
    <source>
        <dbReference type="PROSITE" id="PS51819"/>
    </source>
</evidence>
<evidence type="ECO:0000313" key="3">
    <source>
        <dbReference type="Proteomes" id="UP000321386"/>
    </source>
</evidence>
<dbReference type="InterPro" id="IPR029068">
    <property type="entry name" value="Glyas_Bleomycin-R_OHBP_Dase"/>
</dbReference>
<dbReference type="SUPFAM" id="SSF54593">
    <property type="entry name" value="Glyoxalase/Bleomycin resistance protein/Dihydroxybiphenyl dioxygenase"/>
    <property type="match status" value="1"/>
</dbReference>
<evidence type="ECO:0000313" key="2">
    <source>
        <dbReference type="EMBL" id="GEK17798.1"/>
    </source>
</evidence>
<reference evidence="2 3" key="1">
    <citation type="submission" date="2019-07" db="EMBL/GenBank/DDBJ databases">
        <title>Whole genome shotgun sequence of Cellulomonas persica NBRC 101101.</title>
        <authorList>
            <person name="Hosoyama A."/>
            <person name="Uohara A."/>
            <person name="Ohji S."/>
            <person name="Ichikawa N."/>
        </authorList>
    </citation>
    <scope>NUCLEOTIDE SEQUENCE [LARGE SCALE GENOMIC DNA]</scope>
    <source>
        <strain evidence="2 3">NBRC 101101</strain>
    </source>
</reference>
<protein>
    <submittedName>
        <fullName evidence="2">Glyoxalase</fullName>
    </submittedName>
</protein>
<keyword evidence="3" id="KW-1185">Reference proteome</keyword>
<name>A0A510USZ6_9CELL</name>
<organism evidence="2 3">
    <name type="scientific">Cellulomonas persica</name>
    <dbReference type="NCBI Taxonomy" id="76861"/>
    <lineage>
        <taxon>Bacteria</taxon>
        <taxon>Bacillati</taxon>
        <taxon>Actinomycetota</taxon>
        <taxon>Actinomycetes</taxon>
        <taxon>Micrococcales</taxon>
        <taxon>Cellulomonadaceae</taxon>
        <taxon>Cellulomonas</taxon>
    </lineage>
</organism>
<dbReference type="InterPro" id="IPR037523">
    <property type="entry name" value="VOC_core"/>
</dbReference>